<dbReference type="InterPro" id="IPR014710">
    <property type="entry name" value="RmlC-like_jellyroll"/>
</dbReference>
<proteinExistence type="inferred from homology"/>
<keyword evidence="4 9" id="KW-0116">cAMP-binding</keyword>
<accession>A0ABR0KDP9</accession>
<comment type="similarity">
    <text evidence="1 9">Belongs to the cAMP-dependent kinase regulatory chain family.</text>
</comment>
<dbReference type="InterPro" id="IPR012198">
    <property type="entry name" value="cAMP_dep_PK_reg_su"/>
</dbReference>
<keyword evidence="5" id="KW-0677">Repeat</keyword>
<sequence>MSSLDPSYQQEIDALIQDLSLNQPKDIIQHCANYFNSRLASERQSHLTHPSSPKQGNMTDAAGAGPFDRARSQNTIQEEDEERDTFGSPTQPSFKSNASPFSSPFGASSGGGGSGSGLFGNWMGGQGATDDADAAQHTPANFPGAGRRTSVSAEAMQPDADSGNWRPPKHHKTQDQLDRLKTAVQSNFLFTHLDDESFALVLDALSEKAVPAANIRVINQGDEGDYFYVVEDGEFDVYIHESGQPTGSDVGKKVATVATGGSFGELALMYNAPRAATVMSTRKGLLWQLDRMTFRKILMTNASERRKMYEGFLEDTPLLSGLKPYERSKIADALETVKYAAGQNIITEGEPGNNFYMLETGEAQAWKSGVDHPVKEYKRGDYFGELALLNDKPRAASVVAKTDCKVAKLGRDGFKRLLGPVESAMRQQEYEGQGEIDPLQPSSTVT</sequence>
<dbReference type="InterPro" id="IPR050503">
    <property type="entry name" value="cAMP-dep_PK_reg_su-like"/>
</dbReference>
<dbReference type="PANTHER" id="PTHR11635:SF152">
    <property type="entry name" value="CAMP-DEPENDENT PROTEIN KINASE TYPE I REGULATORY SUBUNIT-RELATED"/>
    <property type="match status" value="1"/>
</dbReference>
<dbReference type="PROSITE" id="PS50042">
    <property type="entry name" value="CNMP_BINDING_3"/>
    <property type="match status" value="2"/>
</dbReference>
<dbReference type="Proteomes" id="UP001345013">
    <property type="component" value="Unassembled WGS sequence"/>
</dbReference>
<feature type="domain" description="Cyclic nucleotide-binding" evidence="11">
    <location>
        <begin position="189"/>
        <end position="315"/>
    </location>
</feature>
<feature type="compositionally biased region" description="Polar residues" evidence="10">
    <location>
        <begin position="47"/>
        <end position="58"/>
    </location>
</feature>
<keyword evidence="3" id="KW-0597">Phosphoprotein</keyword>
<name>A0ABR0KDP9_9EURO</name>
<keyword evidence="7 9" id="KW-0114">cAMP</keyword>
<feature type="compositionally biased region" description="Gly residues" evidence="10">
    <location>
        <begin position="108"/>
        <end position="127"/>
    </location>
</feature>
<feature type="region of interest" description="Disordered" evidence="10">
    <location>
        <begin position="426"/>
        <end position="446"/>
    </location>
</feature>
<evidence type="ECO:0000313" key="12">
    <source>
        <dbReference type="EMBL" id="KAK5093999.1"/>
    </source>
</evidence>
<keyword evidence="6 9" id="KW-0547">Nucleotide-binding</keyword>
<dbReference type="InterPro" id="IPR000595">
    <property type="entry name" value="cNMP-bd_dom"/>
</dbReference>
<feature type="compositionally biased region" description="Polar residues" evidence="10">
    <location>
        <begin position="87"/>
        <end position="97"/>
    </location>
</feature>
<evidence type="ECO:0000256" key="9">
    <source>
        <dbReference type="PIRNR" id="PIRNR000548"/>
    </source>
</evidence>
<dbReference type="Gene3D" id="2.60.120.10">
    <property type="entry name" value="Jelly Rolls"/>
    <property type="match status" value="2"/>
</dbReference>
<feature type="region of interest" description="Disordered" evidence="10">
    <location>
        <begin position="42"/>
        <end position="175"/>
    </location>
</feature>
<feature type="domain" description="Cyclic nucleotide-binding" evidence="11">
    <location>
        <begin position="318"/>
        <end position="427"/>
    </location>
</feature>
<dbReference type="SMART" id="SM00100">
    <property type="entry name" value="cNMP"/>
    <property type="match status" value="2"/>
</dbReference>
<evidence type="ECO:0000256" key="3">
    <source>
        <dbReference type="ARBA" id="ARBA00022553"/>
    </source>
</evidence>
<dbReference type="InterPro" id="IPR018490">
    <property type="entry name" value="cNMP-bd_dom_sf"/>
</dbReference>
<evidence type="ECO:0000256" key="10">
    <source>
        <dbReference type="SAM" id="MobiDB-lite"/>
    </source>
</evidence>
<dbReference type="Pfam" id="PF00027">
    <property type="entry name" value="cNMP_binding"/>
    <property type="match status" value="2"/>
</dbReference>
<dbReference type="PRINTS" id="PR00103">
    <property type="entry name" value="CAMPKINASE"/>
</dbReference>
<evidence type="ECO:0000256" key="5">
    <source>
        <dbReference type="ARBA" id="ARBA00022737"/>
    </source>
</evidence>
<dbReference type="EMBL" id="JAVRRG010000037">
    <property type="protein sequence ID" value="KAK5093999.1"/>
    <property type="molecule type" value="Genomic_DNA"/>
</dbReference>
<reference evidence="12 13" key="1">
    <citation type="submission" date="2023-08" db="EMBL/GenBank/DDBJ databases">
        <title>Black Yeasts Isolated from many extreme environments.</title>
        <authorList>
            <person name="Coleine C."/>
            <person name="Stajich J.E."/>
            <person name="Selbmann L."/>
        </authorList>
    </citation>
    <scope>NUCLEOTIDE SEQUENCE [LARGE SCALE GENOMIC DNA]</scope>
    <source>
        <strain evidence="12 13">CCFEE 5885</strain>
    </source>
</reference>
<evidence type="ECO:0000256" key="6">
    <source>
        <dbReference type="ARBA" id="ARBA00022741"/>
    </source>
</evidence>
<organism evidence="12 13">
    <name type="scientific">Lithohypha guttulata</name>
    <dbReference type="NCBI Taxonomy" id="1690604"/>
    <lineage>
        <taxon>Eukaryota</taxon>
        <taxon>Fungi</taxon>
        <taxon>Dikarya</taxon>
        <taxon>Ascomycota</taxon>
        <taxon>Pezizomycotina</taxon>
        <taxon>Eurotiomycetes</taxon>
        <taxon>Chaetothyriomycetidae</taxon>
        <taxon>Chaetothyriales</taxon>
        <taxon>Trichomeriaceae</taxon>
        <taxon>Lithohypha</taxon>
    </lineage>
</organism>
<dbReference type="InterPro" id="IPR018488">
    <property type="entry name" value="cNMP-bd_CS"/>
</dbReference>
<evidence type="ECO:0000259" key="11">
    <source>
        <dbReference type="PROSITE" id="PS50042"/>
    </source>
</evidence>
<dbReference type="SUPFAM" id="SSF51206">
    <property type="entry name" value="cAMP-binding domain-like"/>
    <property type="match status" value="2"/>
</dbReference>
<feature type="compositionally biased region" description="Low complexity" evidence="10">
    <location>
        <begin position="98"/>
        <end position="107"/>
    </location>
</feature>
<evidence type="ECO:0000313" key="13">
    <source>
        <dbReference type="Proteomes" id="UP001345013"/>
    </source>
</evidence>
<keyword evidence="13" id="KW-1185">Reference proteome</keyword>
<dbReference type="CDD" id="cd00038">
    <property type="entry name" value="CAP_ED"/>
    <property type="match status" value="2"/>
</dbReference>
<evidence type="ECO:0000256" key="4">
    <source>
        <dbReference type="ARBA" id="ARBA00022566"/>
    </source>
</evidence>
<dbReference type="PANTHER" id="PTHR11635">
    <property type="entry name" value="CAMP-DEPENDENT PROTEIN KINASE REGULATORY CHAIN"/>
    <property type="match status" value="1"/>
</dbReference>
<protein>
    <recommendedName>
        <fullName evidence="2 9">cAMP-dependent protein kinase regulatory subunit</fullName>
    </recommendedName>
</protein>
<evidence type="ECO:0000256" key="8">
    <source>
        <dbReference type="ARBA" id="ARBA00025979"/>
    </source>
</evidence>
<dbReference type="PIRSF" id="PIRSF000548">
    <property type="entry name" value="PK_regulatory"/>
    <property type="match status" value="1"/>
</dbReference>
<dbReference type="PROSITE" id="PS00889">
    <property type="entry name" value="CNMP_BINDING_2"/>
    <property type="match status" value="2"/>
</dbReference>
<evidence type="ECO:0000256" key="7">
    <source>
        <dbReference type="ARBA" id="ARBA00023149"/>
    </source>
</evidence>
<evidence type="ECO:0000256" key="2">
    <source>
        <dbReference type="ARBA" id="ARBA00020355"/>
    </source>
</evidence>
<gene>
    <name evidence="12" type="ORF">LTR24_003806</name>
</gene>
<evidence type="ECO:0000256" key="1">
    <source>
        <dbReference type="ARBA" id="ARBA00005753"/>
    </source>
</evidence>
<dbReference type="CDD" id="cd12098">
    <property type="entry name" value="DD_R_ScPKA-like"/>
    <property type="match status" value="1"/>
</dbReference>
<comment type="subunit">
    <text evidence="8 9">Tetramer, composed of 2 regulatory (R) and 2 catalytic (C) subunits. In the presence of cAMP it dissociates into 2 active monomeric C subunits and an R dimer.</text>
</comment>
<comment type="caution">
    <text evidence="12">The sequence shown here is derived from an EMBL/GenBank/DDBJ whole genome shotgun (WGS) entry which is preliminary data.</text>
</comment>
<dbReference type="PROSITE" id="PS00888">
    <property type="entry name" value="CNMP_BINDING_1"/>
    <property type="match status" value="2"/>
</dbReference>